<evidence type="ECO:0000313" key="7">
    <source>
        <dbReference type="Proteomes" id="UP000317178"/>
    </source>
</evidence>
<keyword evidence="4" id="KW-0106">Calcium</keyword>
<dbReference type="EC" id="3.1.6.1" evidence="6"/>
<gene>
    <name evidence="6" type="primary">atsA_4</name>
    <name evidence="6" type="ORF">Pla110_09300</name>
</gene>
<keyword evidence="7" id="KW-1185">Reference proteome</keyword>
<name>A0A518CJ50_9PLAN</name>
<dbReference type="AlphaFoldDB" id="A0A518CJ50"/>
<comment type="similarity">
    <text evidence="1">Belongs to the sulfatase family.</text>
</comment>
<evidence type="ECO:0000256" key="1">
    <source>
        <dbReference type="ARBA" id="ARBA00008779"/>
    </source>
</evidence>
<dbReference type="PANTHER" id="PTHR42693:SF53">
    <property type="entry name" value="ENDO-4-O-SULFATASE"/>
    <property type="match status" value="1"/>
</dbReference>
<dbReference type="EMBL" id="CP036281">
    <property type="protein sequence ID" value="QDU79224.1"/>
    <property type="molecule type" value="Genomic_DNA"/>
</dbReference>
<evidence type="ECO:0000313" key="6">
    <source>
        <dbReference type="EMBL" id="QDU79224.1"/>
    </source>
</evidence>
<protein>
    <submittedName>
        <fullName evidence="6">Arylsulfatase</fullName>
        <ecNumber evidence="6">3.1.6.1</ecNumber>
    </submittedName>
</protein>
<keyword evidence="2" id="KW-0479">Metal-binding</keyword>
<organism evidence="6 7">
    <name type="scientific">Polystyrenella longa</name>
    <dbReference type="NCBI Taxonomy" id="2528007"/>
    <lineage>
        <taxon>Bacteria</taxon>
        <taxon>Pseudomonadati</taxon>
        <taxon>Planctomycetota</taxon>
        <taxon>Planctomycetia</taxon>
        <taxon>Planctomycetales</taxon>
        <taxon>Planctomycetaceae</taxon>
        <taxon>Polystyrenella</taxon>
    </lineage>
</organism>
<dbReference type="InterPro" id="IPR024607">
    <property type="entry name" value="Sulfatase_CS"/>
</dbReference>
<evidence type="ECO:0000256" key="4">
    <source>
        <dbReference type="ARBA" id="ARBA00022837"/>
    </source>
</evidence>
<evidence type="ECO:0000256" key="3">
    <source>
        <dbReference type="ARBA" id="ARBA00022801"/>
    </source>
</evidence>
<dbReference type="RefSeq" id="WP_197440504.1">
    <property type="nucleotide sequence ID" value="NZ_CP036281.1"/>
</dbReference>
<dbReference type="Proteomes" id="UP000317178">
    <property type="component" value="Chromosome"/>
</dbReference>
<dbReference type="GO" id="GO:0004065">
    <property type="term" value="F:arylsulfatase activity"/>
    <property type="evidence" value="ECO:0007669"/>
    <property type="project" value="UniProtKB-EC"/>
</dbReference>
<dbReference type="InterPro" id="IPR000917">
    <property type="entry name" value="Sulfatase_N"/>
</dbReference>
<evidence type="ECO:0000259" key="5">
    <source>
        <dbReference type="Pfam" id="PF00884"/>
    </source>
</evidence>
<keyword evidence="3 6" id="KW-0378">Hydrolase</keyword>
<evidence type="ECO:0000256" key="2">
    <source>
        <dbReference type="ARBA" id="ARBA00022723"/>
    </source>
</evidence>
<dbReference type="PANTHER" id="PTHR42693">
    <property type="entry name" value="ARYLSULFATASE FAMILY MEMBER"/>
    <property type="match status" value="1"/>
</dbReference>
<dbReference type="KEGG" id="plon:Pla110_09300"/>
<dbReference type="Gene3D" id="3.30.1120.10">
    <property type="match status" value="1"/>
</dbReference>
<feature type="domain" description="Sulfatase N-terminal" evidence="5">
    <location>
        <begin position="30"/>
        <end position="430"/>
    </location>
</feature>
<proteinExistence type="inferred from homology"/>
<dbReference type="Gene3D" id="3.40.720.10">
    <property type="entry name" value="Alkaline Phosphatase, subunit A"/>
    <property type="match status" value="1"/>
</dbReference>
<dbReference type="Pfam" id="PF00884">
    <property type="entry name" value="Sulfatase"/>
    <property type="match status" value="1"/>
</dbReference>
<dbReference type="InterPro" id="IPR050738">
    <property type="entry name" value="Sulfatase"/>
</dbReference>
<dbReference type="SUPFAM" id="SSF53649">
    <property type="entry name" value="Alkaline phosphatase-like"/>
    <property type="match status" value="1"/>
</dbReference>
<dbReference type="CDD" id="cd16025">
    <property type="entry name" value="PAS_like"/>
    <property type="match status" value="1"/>
</dbReference>
<reference evidence="6 7" key="1">
    <citation type="submission" date="2019-02" db="EMBL/GenBank/DDBJ databases">
        <title>Deep-cultivation of Planctomycetes and their phenomic and genomic characterization uncovers novel biology.</title>
        <authorList>
            <person name="Wiegand S."/>
            <person name="Jogler M."/>
            <person name="Boedeker C."/>
            <person name="Pinto D."/>
            <person name="Vollmers J."/>
            <person name="Rivas-Marin E."/>
            <person name="Kohn T."/>
            <person name="Peeters S.H."/>
            <person name="Heuer A."/>
            <person name="Rast P."/>
            <person name="Oberbeckmann S."/>
            <person name="Bunk B."/>
            <person name="Jeske O."/>
            <person name="Meyerdierks A."/>
            <person name="Storesund J.E."/>
            <person name="Kallscheuer N."/>
            <person name="Luecker S."/>
            <person name="Lage O.M."/>
            <person name="Pohl T."/>
            <person name="Merkel B.J."/>
            <person name="Hornburger P."/>
            <person name="Mueller R.-W."/>
            <person name="Bruemmer F."/>
            <person name="Labrenz M."/>
            <person name="Spormann A.M."/>
            <person name="Op den Camp H."/>
            <person name="Overmann J."/>
            <person name="Amann R."/>
            <person name="Jetten M.S.M."/>
            <person name="Mascher T."/>
            <person name="Medema M.H."/>
            <person name="Devos D.P."/>
            <person name="Kaster A.-K."/>
            <person name="Ovreas L."/>
            <person name="Rohde M."/>
            <person name="Galperin M.Y."/>
            <person name="Jogler C."/>
        </authorList>
    </citation>
    <scope>NUCLEOTIDE SEQUENCE [LARGE SCALE GENOMIC DNA]</scope>
    <source>
        <strain evidence="6 7">Pla110</strain>
    </source>
</reference>
<dbReference type="PROSITE" id="PS00523">
    <property type="entry name" value="SULFATASE_1"/>
    <property type="match status" value="1"/>
</dbReference>
<sequence length="530" mass="59794">MKWGGLNAWCFIIATTLTFGEAMGGVEERPNIIVVMVDDMGWSDLGCYGGEIPTPHIDSLARDGLRFTQFYNNAVCGPTRASLLTGLYSQSVGHSGRLWNEPKDHSKCVLIPEVLQANGYRTMMVGKWQGRDLAVQRGFDRFFGPNCRSKISYYHEVHGNSFSLDGDPWSFPEEGFFMTDVFNQYANDFLSEAVAGEDPFFLYLAYVAPHWPLHAPEQYVAPHRERYREKGWDDWREERLQRQKGLGLVADDVELAPINSKIIPWQDDPFQQWQTDRMAVYAAQISRVDQGVGTLLQTLEESGKADNTLVLFLSDNGAAPDGGLAPNQQTFGFRADDSGAPFRRDGGKIRPGSGPENMPGPPDTFAGYGLAWAMTSNTPFRDTKMTAYEGGIRTPLIARWPTVIKQQGEISSQIGHVIDLMPTCLEIAGIEYPNEFQGRHPIPMDGRSLLPIFHLQERDDYPALFFDVPRNQAVRMRDWKLVNSRRGSPWELYDLSIDPTERKNIADQHPEQVNKMNTAFAEWEKRVGAE</sequence>
<dbReference type="GO" id="GO:0046872">
    <property type="term" value="F:metal ion binding"/>
    <property type="evidence" value="ECO:0007669"/>
    <property type="project" value="UniProtKB-KW"/>
</dbReference>
<accession>A0A518CJ50</accession>
<dbReference type="InterPro" id="IPR017850">
    <property type="entry name" value="Alkaline_phosphatase_core_sf"/>
</dbReference>